<dbReference type="InterPro" id="IPR050088">
    <property type="entry name" value="IspD/TarI_cytidylyltransf_bact"/>
</dbReference>
<dbReference type="GeneID" id="33057684"/>
<reference evidence="3 4" key="1">
    <citation type="journal article" date="2006" name="J. Bacteriol.">
        <title>Comparative genomic analysis of three strains of Ehrlichia ruminantium reveals an active process of genome size plasticity.</title>
        <authorList>
            <person name="Frutos R."/>
            <person name="Viari A."/>
            <person name="Ferraz C."/>
            <person name="Morgat A."/>
            <person name="Eychenie S."/>
            <person name="Kandassami Y."/>
            <person name="Chantal I."/>
            <person name="Bensaid A."/>
            <person name="Coissac E."/>
            <person name="Vachiery N."/>
            <person name="Demaille J."/>
            <person name="Martinez D."/>
        </authorList>
    </citation>
    <scope>NUCLEOTIDE SEQUENCE [LARGE SCALE GENOMIC DNA]</scope>
    <source>
        <strain evidence="3 4">Welgevonden</strain>
    </source>
</reference>
<name>A0A0H3M530_EHRRW</name>
<organism evidence="3 4">
    <name type="scientific">Ehrlichia ruminantium (strain Welgevonden)</name>
    <dbReference type="NCBI Taxonomy" id="254945"/>
    <lineage>
        <taxon>Bacteria</taxon>
        <taxon>Pseudomonadati</taxon>
        <taxon>Pseudomonadota</taxon>
        <taxon>Alphaproteobacteria</taxon>
        <taxon>Rickettsiales</taxon>
        <taxon>Anaplasmataceae</taxon>
        <taxon>Ehrlichia</taxon>
    </lineage>
</organism>
<dbReference type="EMBL" id="CR925678">
    <property type="protein sequence ID" value="CAI26594.1"/>
    <property type="molecule type" value="Genomic_DNA"/>
</dbReference>
<proteinExistence type="predicted"/>
<dbReference type="RefSeq" id="WP_011154787.1">
    <property type="nucleotide sequence ID" value="NC_005295.2"/>
</dbReference>
<dbReference type="eggNOG" id="COG1211">
    <property type="taxonomic scope" value="Bacteria"/>
</dbReference>
<dbReference type="Gene3D" id="3.90.550.10">
    <property type="entry name" value="Spore Coat Polysaccharide Biosynthesis Protein SpsA, Chain A"/>
    <property type="match status" value="1"/>
</dbReference>
<dbReference type="InterPro" id="IPR029044">
    <property type="entry name" value="Nucleotide-diphossugar_trans"/>
</dbReference>
<dbReference type="HOGENOM" id="CLU_061281_2_2_5"/>
<sequence length="242" mass="27895">MYQFVLLIVAAGNSKRLKGSEKPKQYMELGHYPILYHTINNVITTPYIGYVKVVIRQEHEYLYNSCIKKIHSSKLLPFSYGGTRRQDSVRIGLESIKYLNPDFVIIHDACRPFISTTLLDKMLPQLTNYVGVIPVLSITETIHMINENHTIIKNINRNTLKLVQTPQIYRYTDILSSHMLSYTTDPTKEFPDESSLMIHYNFPIATIEGSNYNLKITTNDDLHIATLLYKSMNTKVPNHTLN</sequence>
<dbReference type="InterPro" id="IPR034683">
    <property type="entry name" value="IspD/TarI"/>
</dbReference>
<evidence type="ECO:0000313" key="3">
    <source>
        <dbReference type="EMBL" id="CAI26594.1"/>
    </source>
</evidence>
<keyword evidence="1" id="KW-0808">Transferase</keyword>
<dbReference type="PANTHER" id="PTHR32125">
    <property type="entry name" value="2-C-METHYL-D-ERYTHRITOL 4-PHOSPHATE CYTIDYLYLTRANSFERASE, CHLOROPLASTIC"/>
    <property type="match status" value="1"/>
</dbReference>
<keyword evidence="2 3" id="KW-0548">Nucleotidyltransferase</keyword>
<evidence type="ECO:0000256" key="2">
    <source>
        <dbReference type="ARBA" id="ARBA00022695"/>
    </source>
</evidence>
<keyword evidence="4" id="KW-1185">Reference proteome</keyword>
<gene>
    <name evidence="3" type="primary">ispD</name>
    <name evidence="3" type="ordered locus">ERWE_CDS_01000</name>
</gene>
<dbReference type="PANTHER" id="PTHR32125:SF4">
    <property type="entry name" value="2-C-METHYL-D-ERYTHRITOL 4-PHOSPHATE CYTIDYLYLTRANSFERASE, CHLOROPLASTIC"/>
    <property type="match status" value="1"/>
</dbReference>
<dbReference type="GO" id="GO:0050518">
    <property type="term" value="F:2-C-methyl-D-erythritol 4-phosphate cytidylyltransferase activity"/>
    <property type="evidence" value="ECO:0007669"/>
    <property type="project" value="TreeGrafter"/>
</dbReference>
<dbReference type="Proteomes" id="UP000001021">
    <property type="component" value="Chromosome"/>
</dbReference>
<dbReference type="Pfam" id="PF01128">
    <property type="entry name" value="IspD"/>
    <property type="match status" value="1"/>
</dbReference>
<evidence type="ECO:0000313" key="4">
    <source>
        <dbReference type="Proteomes" id="UP000001021"/>
    </source>
</evidence>
<dbReference type="CDD" id="cd02516">
    <property type="entry name" value="CDP-ME_synthetase"/>
    <property type="match status" value="1"/>
</dbReference>
<evidence type="ECO:0000256" key="1">
    <source>
        <dbReference type="ARBA" id="ARBA00022679"/>
    </source>
</evidence>
<dbReference type="KEGG" id="eru:Erum1030"/>
<protein>
    <submittedName>
        <fullName evidence="3">2-C-methyl-D-erythritol 4-phosphate cytidylyltransferase</fullName>
    </submittedName>
</protein>
<dbReference type="SUPFAM" id="SSF53448">
    <property type="entry name" value="Nucleotide-diphospho-sugar transferases"/>
    <property type="match status" value="1"/>
</dbReference>
<accession>A0A0H3M530</accession>
<dbReference type="KEGG" id="erw:ERWE_CDS_01000"/>
<dbReference type="AlphaFoldDB" id="A0A0H3M530"/>